<dbReference type="SMART" id="SM01027">
    <property type="entry name" value="Beta-Casp"/>
    <property type="match status" value="1"/>
</dbReference>
<reference evidence="4" key="1">
    <citation type="submission" date="2020-04" db="EMBL/GenBank/DDBJ databases">
        <authorList>
            <person name="Zhang T."/>
        </authorList>
    </citation>
    <scope>NUCLEOTIDE SEQUENCE</scope>
    <source>
        <strain evidence="4">HKST-UBA15</strain>
    </source>
</reference>
<dbReference type="Gene3D" id="3.40.50.10890">
    <property type="match status" value="1"/>
</dbReference>
<comment type="caution">
    <text evidence="4">The sequence shown here is derived from an EMBL/GenBank/DDBJ whole genome shotgun (WGS) entry which is preliminary data.</text>
</comment>
<dbReference type="AlphaFoldDB" id="A0A955KZW7"/>
<protein>
    <submittedName>
        <fullName evidence="4">MBL fold metallo-hydrolase</fullName>
    </submittedName>
</protein>
<name>A0A955KZW7_9BACT</name>
<evidence type="ECO:0000313" key="5">
    <source>
        <dbReference type="Proteomes" id="UP000745577"/>
    </source>
</evidence>
<dbReference type="Gene3D" id="3.60.15.10">
    <property type="entry name" value="Ribonuclease Z/Hydroxyacylglutathione hydrolase-like"/>
    <property type="match status" value="1"/>
</dbReference>
<accession>A0A955KZW7</accession>
<dbReference type="GO" id="GO:0004521">
    <property type="term" value="F:RNA endonuclease activity"/>
    <property type="evidence" value="ECO:0007669"/>
    <property type="project" value="TreeGrafter"/>
</dbReference>
<dbReference type="InterPro" id="IPR036866">
    <property type="entry name" value="RibonucZ/Hydroxyglut_hydro"/>
</dbReference>
<dbReference type="SUPFAM" id="SSF56281">
    <property type="entry name" value="Metallo-hydrolase/oxidoreductase"/>
    <property type="match status" value="1"/>
</dbReference>
<dbReference type="EMBL" id="JAGQLL010000002">
    <property type="protein sequence ID" value="MCA9379548.1"/>
    <property type="molecule type" value="Genomic_DNA"/>
</dbReference>
<dbReference type="InterPro" id="IPR050698">
    <property type="entry name" value="MBL"/>
</dbReference>
<dbReference type="Proteomes" id="UP000745577">
    <property type="component" value="Unassembled WGS sequence"/>
</dbReference>
<sequence>MFKITFLGATETVTGSCYLVQYGNSKFLIDCGLFQGEDVYKRNFDEFDFNASEIDFVVLTHAHMDHSGLLPKLFRKGFTGKIYTTPPTTQLAEILLLDAAKIQESNYSRDNQNGNTDIIYTTFDSLNAIAGLVSVDFDEEVNISEDIKFTFRKAGHILGASSVFINLGEKKIVFSGDLGRVDEAIIESFINLQENKYNADYVVMESLYGGVVHQTRPDATNELINLINETIKRGGNVVIPSFAVHKTQEILEILKEAFAKNLIDQEVQVVLDSPLAIKATSIYSNNTTFFDPVKYNLTDPQIVRNIFNFPNLKVTRTHKQSLKSSNKIKSIFIAGSGMAEGGRVIRHLINNLPHKNNMVIFVGYQAEGTKGREILEGQKEIELDRKRVKINADIKRIEGFSSHGDHNDLLEWLKNFDQTGLKKVFLTHADPDRSEAFKTALDEKGITSYIPKWKEVVELD</sequence>
<dbReference type="InterPro" id="IPR001279">
    <property type="entry name" value="Metallo-B-lactamas"/>
</dbReference>
<feature type="domain" description="Metallo-beta-lactamase" evidence="2">
    <location>
        <begin position="14"/>
        <end position="242"/>
    </location>
</feature>
<dbReference type="Pfam" id="PF10996">
    <property type="entry name" value="Beta-Casp"/>
    <property type="match status" value="1"/>
</dbReference>
<reference evidence="4" key="2">
    <citation type="journal article" date="2021" name="Microbiome">
        <title>Successional dynamics and alternative stable states in a saline activated sludge microbial community over 9 years.</title>
        <authorList>
            <person name="Wang Y."/>
            <person name="Ye J."/>
            <person name="Ju F."/>
            <person name="Liu L."/>
            <person name="Boyd J.A."/>
            <person name="Deng Y."/>
            <person name="Parks D.H."/>
            <person name="Jiang X."/>
            <person name="Yin X."/>
            <person name="Woodcroft B.J."/>
            <person name="Tyson G.W."/>
            <person name="Hugenholtz P."/>
            <person name="Polz M.F."/>
            <person name="Zhang T."/>
        </authorList>
    </citation>
    <scope>NUCLEOTIDE SEQUENCE</scope>
    <source>
        <strain evidence="4">HKST-UBA15</strain>
    </source>
</reference>
<dbReference type="Pfam" id="PF07521">
    <property type="entry name" value="RMMBL"/>
    <property type="match status" value="1"/>
</dbReference>
<keyword evidence="1" id="KW-0378">Hydrolase</keyword>
<gene>
    <name evidence="4" type="ORF">KC675_00020</name>
</gene>
<dbReference type="CDD" id="cd16295">
    <property type="entry name" value="TTHA0252-CPSF-like_MBL-fold"/>
    <property type="match status" value="1"/>
</dbReference>
<dbReference type="GO" id="GO:0016787">
    <property type="term" value="F:hydrolase activity"/>
    <property type="evidence" value="ECO:0007669"/>
    <property type="project" value="UniProtKB-KW"/>
</dbReference>
<dbReference type="PANTHER" id="PTHR11203:SF37">
    <property type="entry name" value="INTEGRATOR COMPLEX SUBUNIT 11"/>
    <property type="match status" value="1"/>
</dbReference>
<evidence type="ECO:0000256" key="1">
    <source>
        <dbReference type="ARBA" id="ARBA00022801"/>
    </source>
</evidence>
<dbReference type="Pfam" id="PF00753">
    <property type="entry name" value="Lactamase_B"/>
    <property type="match status" value="1"/>
</dbReference>
<proteinExistence type="predicted"/>
<evidence type="ECO:0000259" key="3">
    <source>
        <dbReference type="SMART" id="SM01027"/>
    </source>
</evidence>
<dbReference type="PANTHER" id="PTHR11203">
    <property type="entry name" value="CLEAVAGE AND POLYADENYLATION SPECIFICITY FACTOR FAMILY MEMBER"/>
    <property type="match status" value="1"/>
</dbReference>
<evidence type="ECO:0000259" key="2">
    <source>
        <dbReference type="SMART" id="SM00849"/>
    </source>
</evidence>
<feature type="domain" description="Beta-Casp" evidence="3">
    <location>
        <begin position="247"/>
        <end position="374"/>
    </location>
</feature>
<dbReference type="InterPro" id="IPR022712">
    <property type="entry name" value="Beta_Casp"/>
</dbReference>
<organism evidence="4 5">
    <name type="scientific">Candidatus Dojkabacteria bacterium</name>
    <dbReference type="NCBI Taxonomy" id="2099670"/>
    <lineage>
        <taxon>Bacteria</taxon>
        <taxon>Candidatus Dojkabacteria</taxon>
    </lineage>
</organism>
<evidence type="ECO:0000313" key="4">
    <source>
        <dbReference type="EMBL" id="MCA9379548.1"/>
    </source>
</evidence>
<dbReference type="SMART" id="SM00849">
    <property type="entry name" value="Lactamase_B"/>
    <property type="match status" value="1"/>
</dbReference>
<dbReference type="InterPro" id="IPR011108">
    <property type="entry name" value="RMMBL"/>
</dbReference>